<evidence type="ECO:0000313" key="1">
    <source>
        <dbReference type="EMBL" id="KAI9897884.1"/>
    </source>
</evidence>
<keyword evidence="2" id="KW-1185">Reference proteome</keyword>
<gene>
    <name evidence="1" type="ORF">N3K66_007740</name>
</gene>
<comment type="caution">
    <text evidence="1">The sequence shown here is derived from an EMBL/GenBank/DDBJ whole genome shotgun (WGS) entry which is preliminary data.</text>
</comment>
<dbReference type="Proteomes" id="UP001163324">
    <property type="component" value="Chromosome 7"/>
</dbReference>
<proteinExistence type="predicted"/>
<dbReference type="EMBL" id="CM047946">
    <property type="protein sequence ID" value="KAI9897884.1"/>
    <property type="molecule type" value="Genomic_DNA"/>
</dbReference>
<accession>A0ACC0UWK7</accession>
<reference evidence="1" key="1">
    <citation type="submission" date="2022-10" db="EMBL/GenBank/DDBJ databases">
        <title>Complete Genome of Trichothecium roseum strain YXFP-22015, a Plant Pathogen Isolated from Citrus.</title>
        <authorList>
            <person name="Wang Y."/>
            <person name="Zhu L."/>
        </authorList>
    </citation>
    <scope>NUCLEOTIDE SEQUENCE</scope>
    <source>
        <strain evidence="1">YXFP-22015</strain>
    </source>
</reference>
<sequence>MPQNDDTHYLGRAVELAREAMLAGDAPFGSVLVNTAGDIIHEDRNRTVTGEHGDGKADATLHPEFTIARWAQKNLGPEERAACTVYTSGEHCPMCAAAHAYCGLGPIAYAASSSLYAAWQEEHGFVGHAVAALPINQVAPNIKVRGPYEALSDEVKKIHVERWEKQKADKAGSKQT</sequence>
<evidence type="ECO:0000313" key="2">
    <source>
        <dbReference type="Proteomes" id="UP001163324"/>
    </source>
</evidence>
<organism evidence="1 2">
    <name type="scientific">Trichothecium roseum</name>
    <dbReference type="NCBI Taxonomy" id="47278"/>
    <lineage>
        <taxon>Eukaryota</taxon>
        <taxon>Fungi</taxon>
        <taxon>Dikarya</taxon>
        <taxon>Ascomycota</taxon>
        <taxon>Pezizomycotina</taxon>
        <taxon>Sordariomycetes</taxon>
        <taxon>Hypocreomycetidae</taxon>
        <taxon>Hypocreales</taxon>
        <taxon>Hypocreales incertae sedis</taxon>
        <taxon>Trichothecium</taxon>
    </lineage>
</organism>
<protein>
    <submittedName>
        <fullName evidence="1">Uncharacterized protein</fullName>
    </submittedName>
</protein>
<name>A0ACC0UWK7_9HYPO</name>